<dbReference type="AlphaFoldDB" id="A0A6G8AYK1"/>
<protein>
    <recommendedName>
        <fullName evidence="6">Lipoprotein</fullName>
    </recommendedName>
</protein>
<comment type="subcellular location">
    <subcellularLocation>
        <location evidence="1">Membrane</location>
        <topology evidence="1">Lipid-anchor</topology>
    </subcellularLocation>
</comment>
<feature type="chain" id="PRO_5038700426" description="Lipoprotein" evidence="7">
    <location>
        <begin position="23"/>
        <end position="275"/>
    </location>
</feature>
<keyword evidence="9" id="KW-1185">Reference proteome</keyword>
<sequence>MKNIFKLSLTLIAITLSFTALVPLTSVSAAQKTVTVGIVGTSEQDLWKSVAKTAKKDAGITVKTKVFTDYNTPNKALVDGSLDLNAFQHANFLNNWNKSNNNQLQAIGKTYLTPMRVYANDIHAVKDLKAHAQIAIPNDPTNEGRALTLLQTAGIIKLKKSALPTLKDVKENKLQIKFKEIAADQTPSALKSVDAAIINANYAQEAHLSPKKAIYVEPINKASKQWINIIVANKKQAKNKAYQAVVQAYQTKKTEKYFKTTWGDTQLPAWNIKLK</sequence>
<dbReference type="GO" id="GO:0016020">
    <property type="term" value="C:membrane"/>
    <property type="evidence" value="ECO:0007669"/>
    <property type="project" value="UniProtKB-SubCell"/>
</dbReference>
<comment type="similarity">
    <text evidence="6">Belongs to the nlpA lipoprotein family.</text>
</comment>
<dbReference type="Pfam" id="PF03180">
    <property type="entry name" value="Lipoprotein_9"/>
    <property type="match status" value="1"/>
</dbReference>
<keyword evidence="4" id="KW-0564">Palmitate</keyword>
<dbReference type="PANTHER" id="PTHR30429:SF0">
    <property type="entry name" value="METHIONINE-BINDING LIPOPROTEIN METQ"/>
    <property type="match status" value="1"/>
</dbReference>
<name>A0A6G8AYK1_9LACO</name>
<dbReference type="PANTHER" id="PTHR30429">
    <property type="entry name" value="D-METHIONINE-BINDING LIPOPROTEIN METQ"/>
    <property type="match status" value="1"/>
</dbReference>
<evidence type="ECO:0000256" key="3">
    <source>
        <dbReference type="ARBA" id="ARBA00023136"/>
    </source>
</evidence>
<feature type="signal peptide" evidence="7">
    <location>
        <begin position="1"/>
        <end position="22"/>
    </location>
</feature>
<dbReference type="Proteomes" id="UP000500741">
    <property type="component" value="Chromosome"/>
</dbReference>
<organism evidence="8 9">
    <name type="scientific">Weissella coleopterorum</name>
    <dbReference type="NCBI Taxonomy" id="2714949"/>
    <lineage>
        <taxon>Bacteria</taxon>
        <taxon>Bacillati</taxon>
        <taxon>Bacillota</taxon>
        <taxon>Bacilli</taxon>
        <taxon>Lactobacillales</taxon>
        <taxon>Lactobacillaceae</taxon>
        <taxon>Weissella</taxon>
    </lineage>
</organism>
<dbReference type="RefSeq" id="WP_166009439.1">
    <property type="nucleotide sequence ID" value="NZ_CP049888.1"/>
</dbReference>
<keyword evidence="2 7" id="KW-0732">Signal</keyword>
<dbReference type="InterPro" id="IPR004872">
    <property type="entry name" value="Lipoprotein_NlpA"/>
</dbReference>
<evidence type="ECO:0000256" key="2">
    <source>
        <dbReference type="ARBA" id="ARBA00022729"/>
    </source>
</evidence>
<dbReference type="SUPFAM" id="SSF53850">
    <property type="entry name" value="Periplasmic binding protein-like II"/>
    <property type="match status" value="1"/>
</dbReference>
<evidence type="ECO:0000256" key="5">
    <source>
        <dbReference type="ARBA" id="ARBA00023288"/>
    </source>
</evidence>
<reference evidence="8 9" key="1">
    <citation type="submission" date="2020-03" db="EMBL/GenBank/DDBJ databases">
        <title>Weissella sp. nov., isolated from Cybister lewisianus.</title>
        <authorList>
            <person name="Hyun D.-W."/>
            <person name="Bae J.-W."/>
        </authorList>
    </citation>
    <scope>NUCLEOTIDE SEQUENCE [LARGE SCALE GENOMIC DNA]</scope>
    <source>
        <strain evidence="8 9">HDW19</strain>
    </source>
</reference>
<evidence type="ECO:0000256" key="7">
    <source>
        <dbReference type="SAM" id="SignalP"/>
    </source>
</evidence>
<keyword evidence="3" id="KW-0472">Membrane</keyword>
<keyword evidence="5 6" id="KW-0449">Lipoprotein</keyword>
<evidence type="ECO:0000256" key="6">
    <source>
        <dbReference type="PIRNR" id="PIRNR002854"/>
    </source>
</evidence>
<accession>A0A6G8AYK1</accession>
<gene>
    <name evidence="8" type="ORF">G7084_01625</name>
</gene>
<evidence type="ECO:0000256" key="1">
    <source>
        <dbReference type="ARBA" id="ARBA00004635"/>
    </source>
</evidence>
<dbReference type="KEGG" id="wco:G7084_01625"/>
<dbReference type="EMBL" id="CP049888">
    <property type="protein sequence ID" value="QIL50134.1"/>
    <property type="molecule type" value="Genomic_DNA"/>
</dbReference>
<proteinExistence type="inferred from homology"/>
<dbReference type="PIRSF" id="PIRSF002854">
    <property type="entry name" value="MetQ"/>
    <property type="match status" value="1"/>
</dbReference>
<dbReference type="Gene3D" id="3.40.190.10">
    <property type="entry name" value="Periplasmic binding protein-like II"/>
    <property type="match status" value="2"/>
</dbReference>
<evidence type="ECO:0000313" key="8">
    <source>
        <dbReference type="EMBL" id="QIL50134.1"/>
    </source>
</evidence>
<evidence type="ECO:0000313" key="9">
    <source>
        <dbReference type="Proteomes" id="UP000500741"/>
    </source>
</evidence>
<evidence type="ECO:0000256" key="4">
    <source>
        <dbReference type="ARBA" id="ARBA00023139"/>
    </source>
</evidence>